<sequence length="571" mass="63335">MIQWFHDLPLRSKMTAMIIGSVFFLLVVGVTGYYNMQQMSQRSDEMYKDRLLPIKWFDEVQNNLRVMESDMVRLILTDDRKEKDAIMADVRDRKLVIDQLLYDYGNKRLEPAIKEKMTRLQDLLVAYHGERQKIIDRAVGRKKEEAFQYYKQTETQLKAINQMAEELSRYNVEEAARLDKKNHEESARAQAVILIAIALAIATNVIAGLFITRLITRPVQSLKTAMEEVGQGNLNINTDAVTRKDEMGLLAQTLANTVSRLRNLIGQVDDSARRVFDLSQALTADVRQTGASAEQISLTVNEVAAGTMRQAEQAHAILTMMKDAVDQVAEGNRQAEKTLQTAGQSTAVARQGQASITEAIDHLQVVNGSVSEATLAIQELGQRSSEIGSIIQVITEIANQTNLLALNAAIEAARAGEEGRGFAVVAEEVRKLAEQSGQAASQITTLISDVQHKTARTVRAMEENSSAFDRQVALIRQGGEALKQIVANVESTEHDSRQIREIFNTLKDNSTSVLHAIEDISAIIEEAAASTEEVSASADEQSKTVETMASQAKELELLASRLNQEVKHFQL</sequence>
<dbReference type="PROSITE" id="PS50885">
    <property type="entry name" value="HAMP"/>
    <property type="match status" value="1"/>
</dbReference>
<organism evidence="7 8">
    <name type="scientific">Heliomicrobium undosum</name>
    <dbReference type="NCBI Taxonomy" id="121734"/>
    <lineage>
        <taxon>Bacteria</taxon>
        <taxon>Bacillati</taxon>
        <taxon>Bacillota</taxon>
        <taxon>Clostridia</taxon>
        <taxon>Eubacteriales</taxon>
        <taxon>Heliobacteriaceae</taxon>
        <taxon>Heliomicrobium</taxon>
    </lineage>
</organism>
<keyword evidence="1 3" id="KW-0807">Transducer</keyword>
<dbReference type="CDD" id="cd11386">
    <property type="entry name" value="MCP_signal"/>
    <property type="match status" value="1"/>
</dbReference>
<feature type="transmembrane region" description="Helical" evidence="4">
    <location>
        <begin position="191"/>
        <end position="211"/>
    </location>
</feature>
<dbReference type="GO" id="GO:0016020">
    <property type="term" value="C:membrane"/>
    <property type="evidence" value="ECO:0007669"/>
    <property type="project" value="InterPro"/>
</dbReference>
<feature type="domain" description="Methyl-accepting transducer" evidence="5">
    <location>
        <begin position="285"/>
        <end position="535"/>
    </location>
</feature>
<dbReference type="GO" id="GO:0007165">
    <property type="term" value="P:signal transduction"/>
    <property type="evidence" value="ECO:0007669"/>
    <property type="project" value="UniProtKB-KW"/>
</dbReference>
<dbReference type="Proteomes" id="UP000463470">
    <property type="component" value="Unassembled WGS sequence"/>
</dbReference>
<evidence type="ECO:0000256" key="2">
    <source>
        <dbReference type="ARBA" id="ARBA00029447"/>
    </source>
</evidence>
<evidence type="ECO:0000259" key="5">
    <source>
        <dbReference type="PROSITE" id="PS50111"/>
    </source>
</evidence>
<evidence type="ECO:0000259" key="6">
    <source>
        <dbReference type="PROSITE" id="PS50885"/>
    </source>
</evidence>
<proteinExistence type="inferred from homology"/>
<dbReference type="InterPro" id="IPR003660">
    <property type="entry name" value="HAMP_dom"/>
</dbReference>
<comment type="caution">
    <text evidence="7">The sequence shown here is derived from an EMBL/GenBank/DDBJ whole genome shotgun (WGS) entry which is preliminary data.</text>
</comment>
<accession>A0A845L5Z8</accession>
<dbReference type="InterPro" id="IPR004090">
    <property type="entry name" value="Chemotax_Me-accpt_rcpt"/>
</dbReference>
<dbReference type="EMBL" id="WXEY01000004">
    <property type="protein sequence ID" value="MZP29188.1"/>
    <property type="molecule type" value="Genomic_DNA"/>
</dbReference>
<dbReference type="SUPFAM" id="SSF58104">
    <property type="entry name" value="Methyl-accepting chemotaxis protein (MCP) signaling domain"/>
    <property type="match status" value="1"/>
</dbReference>
<dbReference type="AlphaFoldDB" id="A0A845L5Z8"/>
<dbReference type="OrthoDB" id="9814363at2"/>
<dbReference type="PANTHER" id="PTHR32089:SF112">
    <property type="entry name" value="LYSOZYME-LIKE PROTEIN-RELATED"/>
    <property type="match status" value="1"/>
</dbReference>
<comment type="similarity">
    <text evidence="2">Belongs to the methyl-accepting chemotaxis (MCP) protein family.</text>
</comment>
<dbReference type="Pfam" id="PF00672">
    <property type="entry name" value="HAMP"/>
    <property type="match status" value="1"/>
</dbReference>
<evidence type="ECO:0000256" key="1">
    <source>
        <dbReference type="ARBA" id="ARBA00023224"/>
    </source>
</evidence>
<keyword evidence="4" id="KW-1133">Transmembrane helix</keyword>
<name>A0A845L5Z8_9FIRM</name>
<dbReference type="RefSeq" id="WP_161256159.1">
    <property type="nucleotide sequence ID" value="NZ_WXEY01000004.1"/>
</dbReference>
<dbReference type="PRINTS" id="PR00260">
    <property type="entry name" value="CHEMTRNSDUCR"/>
</dbReference>
<dbReference type="GO" id="GO:0006935">
    <property type="term" value="P:chemotaxis"/>
    <property type="evidence" value="ECO:0007669"/>
    <property type="project" value="InterPro"/>
</dbReference>
<dbReference type="SMART" id="SM00304">
    <property type="entry name" value="HAMP"/>
    <property type="match status" value="1"/>
</dbReference>
<dbReference type="Pfam" id="PF12729">
    <property type="entry name" value="4HB_MCP_1"/>
    <property type="match status" value="1"/>
</dbReference>
<dbReference type="PROSITE" id="PS50111">
    <property type="entry name" value="CHEMOTAXIS_TRANSDUC_2"/>
    <property type="match status" value="1"/>
</dbReference>
<feature type="domain" description="HAMP" evidence="6">
    <location>
        <begin position="213"/>
        <end position="266"/>
    </location>
</feature>
<keyword evidence="8" id="KW-1185">Reference proteome</keyword>
<evidence type="ECO:0000313" key="7">
    <source>
        <dbReference type="EMBL" id="MZP29188.1"/>
    </source>
</evidence>
<dbReference type="Pfam" id="PF00015">
    <property type="entry name" value="MCPsignal"/>
    <property type="match status" value="1"/>
</dbReference>
<keyword evidence="4" id="KW-0472">Membrane</keyword>
<evidence type="ECO:0000256" key="3">
    <source>
        <dbReference type="PROSITE-ProRule" id="PRU00284"/>
    </source>
</evidence>
<feature type="transmembrane region" description="Helical" evidence="4">
    <location>
        <begin position="14"/>
        <end position="36"/>
    </location>
</feature>
<protein>
    <submittedName>
        <fullName evidence="7">HAMP domain-containing protein</fullName>
    </submittedName>
</protein>
<dbReference type="Gene3D" id="6.10.340.10">
    <property type="match status" value="1"/>
</dbReference>
<evidence type="ECO:0000313" key="8">
    <source>
        <dbReference type="Proteomes" id="UP000463470"/>
    </source>
</evidence>
<dbReference type="InterPro" id="IPR024478">
    <property type="entry name" value="HlyB_4HB_MCP"/>
</dbReference>
<gene>
    <name evidence="7" type="ORF">GTO91_05635</name>
</gene>
<evidence type="ECO:0000256" key="4">
    <source>
        <dbReference type="SAM" id="Phobius"/>
    </source>
</evidence>
<dbReference type="InterPro" id="IPR004089">
    <property type="entry name" value="MCPsignal_dom"/>
</dbReference>
<dbReference type="PANTHER" id="PTHR32089">
    <property type="entry name" value="METHYL-ACCEPTING CHEMOTAXIS PROTEIN MCPB"/>
    <property type="match status" value="1"/>
</dbReference>
<dbReference type="Gene3D" id="1.10.287.950">
    <property type="entry name" value="Methyl-accepting chemotaxis protein"/>
    <property type="match status" value="1"/>
</dbReference>
<dbReference type="GO" id="GO:0004888">
    <property type="term" value="F:transmembrane signaling receptor activity"/>
    <property type="evidence" value="ECO:0007669"/>
    <property type="project" value="InterPro"/>
</dbReference>
<keyword evidence="4" id="KW-0812">Transmembrane</keyword>
<reference evidence="7 8" key="1">
    <citation type="submission" date="2020-01" db="EMBL/GenBank/DDBJ databases">
        <title>Whole-genome sequence of Heliobacterium undosum DSM 13378.</title>
        <authorList>
            <person name="Kyndt J.A."/>
            <person name="Meyer T.E."/>
        </authorList>
    </citation>
    <scope>NUCLEOTIDE SEQUENCE [LARGE SCALE GENOMIC DNA]</scope>
    <source>
        <strain evidence="7 8">DSM 13378</strain>
    </source>
</reference>
<dbReference type="SMART" id="SM00283">
    <property type="entry name" value="MA"/>
    <property type="match status" value="1"/>
</dbReference>
<dbReference type="CDD" id="cd06225">
    <property type="entry name" value="HAMP"/>
    <property type="match status" value="1"/>
</dbReference>